<dbReference type="Gene3D" id="2.10.70.100">
    <property type="match status" value="1"/>
</dbReference>
<sequence>MVNTSIPLYDAPFAVAILDKDLNFTAISHMLARTFNLDDSARGTSFLDLQDRLPRELYIDLHLAKEGISSKSEPVKFIHPDGEADWYQWKINPLQNGQEGKGVIMMILEKVTRRMLAEDLLLRAQRMARVGSWVVDLKKNTIYWSEMTKEIHEVPKDFVPNLETGINFYKEGFSRDTITRLVNEGIEKGTPWDTELILVTQKDREIWVRAIGEPEMVNGQCVRITGTFQDIDTRKRAELEVIRIKERHEIAANAANVGIWDFDIVNNTLEWDDNMYKVYGLPKDKFAGVYEAWAATVHPEDKEWTSAYVQETIAKGNRLEMNFRILTQDKEVRWIRSEGSVVRDTKGNPVKMIGANWDITPQKNAEAEMQSLLNTTTYQNESLLNFAHIVSHNMRSHGSNLSMLTDFLLEDRISEEEKQSALQMLKKASDGLNDTIAHLNEVVQIKTEAEKKMTILDLGDIVHKVGQSLEALFTSNGVTLKIDVPKGSLVMGVMAYVESAVLNLMTNAVKYKDPDKSAQIHITTESRSKRVVLHIEDNGLGIDLKKHGEKLFGMYKTFHQHAESRGIGLFITRNQIESMGGTIVVSSKPGKGSIFSITLKKPEQVDE</sequence>
<protein>
    <recommendedName>
        <fullName evidence="2">histidine kinase</fullName>
        <ecNumber evidence="2">2.7.13.3</ecNumber>
    </recommendedName>
</protein>
<evidence type="ECO:0000256" key="5">
    <source>
        <dbReference type="ARBA" id="ARBA00022777"/>
    </source>
</evidence>
<evidence type="ECO:0000259" key="6">
    <source>
        <dbReference type="PROSITE" id="PS50109"/>
    </source>
</evidence>
<feature type="domain" description="PAS" evidence="7">
    <location>
        <begin position="244"/>
        <end position="316"/>
    </location>
</feature>
<dbReference type="InterPro" id="IPR035965">
    <property type="entry name" value="PAS-like_dom_sf"/>
</dbReference>
<keyword evidence="5" id="KW-0418">Kinase</keyword>
<proteinExistence type="predicted"/>
<dbReference type="InterPro" id="IPR052162">
    <property type="entry name" value="Sensor_kinase/Photoreceptor"/>
</dbReference>
<evidence type="ECO:0000256" key="4">
    <source>
        <dbReference type="ARBA" id="ARBA00022679"/>
    </source>
</evidence>
<dbReference type="PROSITE" id="PS50112">
    <property type="entry name" value="PAS"/>
    <property type="match status" value="1"/>
</dbReference>
<organism evidence="9 10">
    <name type="scientific">Muriicola marianensis</name>
    <dbReference type="NCBI Taxonomy" id="1324801"/>
    <lineage>
        <taxon>Bacteria</taxon>
        <taxon>Pseudomonadati</taxon>
        <taxon>Bacteroidota</taxon>
        <taxon>Flavobacteriia</taxon>
        <taxon>Flavobacteriales</taxon>
        <taxon>Flavobacteriaceae</taxon>
        <taxon>Muriicola</taxon>
    </lineage>
</organism>
<evidence type="ECO:0000313" key="10">
    <source>
        <dbReference type="Proteomes" id="UP000625780"/>
    </source>
</evidence>
<dbReference type="PANTHER" id="PTHR43304">
    <property type="entry name" value="PHYTOCHROME-LIKE PROTEIN CPH1"/>
    <property type="match status" value="1"/>
</dbReference>
<dbReference type="Gene3D" id="3.30.450.20">
    <property type="entry name" value="PAS domain"/>
    <property type="match status" value="3"/>
</dbReference>
<evidence type="ECO:0000256" key="3">
    <source>
        <dbReference type="ARBA" id="ARBA00022553"/>
    </source>
</evidence>
<name>A0ABQ1QYP6_9FLAO</name>
<dbReference type="CDD" id="cd00130">
    <property type="entry name" value="PAS"/>
    <property type="match status" value="1"/>
</dbReference>
<dbReference type="Proteomes" id="UP000625780">
    <property type="component" value="Unassembled WGS sequence"/>
</dbReference>
<feature type="domain" description="PAC" evidence="8">
    <location>
        <begin position="319"/>
        <end position="371"/>
    </location>
</feature>
<dbReference type="InterPro" id="IPR013655">
    <property type="entry name" value="PAS_fold_3"/>
</dbReference>
<dbReference type="EC" id="2.7.13.3" evidence="2"/>
<dbReference type="RefSeq" id="WP_188370184.1">
    <property type="nucleotide sequence ID" value="NZ_BMFH01000001.1"/>
</dbReference>
<dbReference type="Pfam" id="PF02518">
    <property type="entry name" value="HATPase_c"/>
    <property type="match status" value="1"/>
</dbReference>
<dbReference type="InterPro" id="IPR000700">
    <property type="entry name" value="PAS-assoc_C"/>
</dbReference>
<dbReference type="InterPro" id="IPR000014">
    <property type="entry name" value="PAS"/>
</dbReference>
<comment type="catalytic activity">
    <reaction evidence="1">
        <text>ATP + protein L-histidine = ADP + protein N-phospho-L-histidine.</text>
        <dbReference type="EC" id="2.7.13.3"/>
    </reaction>
</comment>
<dbReference type="PRINTS" id="PR00344">
    <property type="entry name" value="BCTRLSENSOR"/>
</dbReference>
<feature type="domain" description="Histidine kinase" evidence="6">
    <location>
        <begin position="389"/>
        <end position="603"/>
    </location>
</feature>
<dbReference type="InterPro" id="IPR001610">
    <property type="entry name" value="PAC"/>
</dbReference>
<gene>
    <name evidence="9" type="ORF">GCM10011361_16320</name>
</gene>
<dbReference type="SMART" id="SM00086">
    <property type="entry name" value="PAC"/>
    <property type="match status" value="3"/>
</dbReference>
<keyword evidence="4" id="KW-0808">Transferase</keyword>
<dbReference type="SMART" id="SM00387">
    <property type="entry name" value="HATPase_c"/>
    <property type="match status" value="1"/>
</dbReference>
<dbReference type="InterPro" id="IPR005467">
    <property type="entry name" value="His_kinase_dom"/>
</dbReference>
<evidence type="ECO:0000256" key="2">
    <source>
        <dbReference type="ARBA" id="ARBA00012438"/>
    </source>
</evidence>
<evidence type="ECO:0000256" key="1">
    <source>
        <dbReference type="ARBA" id="ARBA00000085"/>
    </source>
</evidence>
<dbReference type="Gene3D" id="3.30.565.10">
    <property type="entry name" value="Histidine kinase-like ATPase, C-terminal domain"/>
    <property type="match status" value="1"/>
</dbReference>
<dbReference type="PROSITE" id="PS50113">
    <property type="entry name" value="PAC"/>
    <property type="match status" value="1"/>
</dbReference>
<dbReference type="SUPFAM" id="SSF55874">
    <property type="entry name" value="ATPase domain of HSP90 chaperone/DNA topoisomerase II/histidine kinase"/>
    <property type="match status" value="1"/>
</dbReference>
<dbReference type="InterPro" id="IPR004358">
    <property type="entry name" value="Sig_transdc_His_kin-like_C"/>
</dbReference>
<dbReference type="InterPro" id="IPR003594">
    <property type="entry name" value="HATPase_dom"/>
</dbReference>
<keyword evidence="3" id="KW-0597">Phosphoprotein</keyword>
<evidence type="ECO:0000313" key="9">
    <source>
        <dbReference type="EMBL" id="GGD50412.1"/>
    </source>
</evidence>
<dbReference type="Pfam" id="PF08447">
    <property type="entry name" value="PAS_3"/>
    <property type="match status" value="1"/>
</dbReference>
<dbReference type="PROSITE" id="PS50109">
    <property type="entry name" value="HIS_KIN"/>
    <property type="match status" value="1"/>
</dbReference>
<accession>A0ABQ1QYP6</accession>
<dbReference type="NCBIfam" id="TIGR00229">
    <property type="entry name" value="sensory_box"/>
    <property type="match status" value="1"/>
</dbReference>
<evidence type="ECO:0000259" key="8">
    <source>
        <dbReference type="PROSITE" id="PS50113"/>
    </source>
</evidence>
<dbReference type="SUPFAM" id="SSF55785">
    <property type="entry name" value="PYP-like sensor domain (PAS domain)"/>
    <property type="match status" value="3"/>
</dbReference>
<comment type="caution">
    <text evidence="9">The sequence shown here is derived from an EMBL/GenBank/DDBJ whole genome shotgun (WGS) entry which is preliminary data.</text>
</comment>
<keyword evidence="10" id="KW-1185">Reference proteome</keyword>
<dbReference type="InterPro" id="IPR036890">
    <property type="entry name" value="HATPase_C_sf"/>
</dbReference>
<evidence type="ECO:0000259" key="7">
    <source>
        <dbReference type="PROSITE" id="PS50112"/>
    </source>
</evidence>
<dbReference type="EMBL" id="BMFH01000001">
    <property type="protein sequence ID" value="GGD50412.1"/>
    <property type="molecule type" value="Genomic_DNA"/>
</dbReference>
<dbReference type="PANTHER" id="PTHR43304:SF1">
    <property type="entry name" value="PAC DOMAIN-CONTAINING PROTEIN"/>
    <property type="match status" value="1"/>
</dbReference>
<reference evidence="10" key="1">
    <citation type="journal article" date="2019" name="Int. J. Syst. Evol. Microbiol.">
        <title>The Global Catalogue of Microorganisms (GCM) 10K type strain sequencing project: providing services to taxonomists for standard genome sequencing and annotation.</title>
        <authorList>
            <consortium name="The Broad Institute Genomics Platform"/>
            <consortium name="The Broad Institute Genome Sequencing Center for Infectious Disease"/>
            <person name="Wu L."/>
            <person name="Ma J."/>
        </authorList>
    </citation>
    <scope>NUCLEOTIDE SEQUENCE [LARGE SCALE GENOMIC DNA]</scope>
    <source>
        <strain evidence="10">CGMCC 1.12606</strain>
    </source>
</reference>